<keyword evidence="7" id="KW-1185">Reference proteome</keyword>
<comment type="cofactor">
    <cofactor evidence="1 4">
        <name>pyridoxal 5'-phosphate</name>
        <dbReference type="ChEBI" id="CHEBI:597326"/>
    </cofactor>
</comment>
<feature type="region of interest" description="Disordered" evidence="5">
    <location>
        <begin position="1"/>
        <end position="26"/>
    </location>
</feature>
<dbReference type="SUPFAM" id="SSF53383">
    <property type="entry name" value="PLP-dependent transferases"/>
    <property type="match status" value="1"/>
</dbReference>
<dbReference type="InterPro" id="IPR000277">
    <property type="entry name" value="Cys/Met-Metab_PyrdxlP-dep_enz"/>
</dbReference>
<dbReference type="EMBL" id="SRRM01000019">
    <property type="protein sequence ID" value="TKY85836.1"/>
    <property type="molecule type" value="Genomic_DNA"/>
</dbReference>
<reference evidence="6 7" key="1">
    <citation type="submission" date="2019-05" db="EMBL/GenBank/DDBJ databases">
        <title>Sporisorium graminicola CBS 10092 draft sequencing and annotation.</title>
        <authorList>
            <person name="Solano-Gonzalez S."/>
            <person name="Caddick M.X."/>
            <person name="Darby A."/>
        </authorList>
    </citation>
    <scope>NUCLEOTIDE SEQUENCE [LARGE SCALE GENOMIC DNA]</scope>
    <source>
        <strain evidence="6 7">CBS 10092</strain>
    </source>
</reference>
<feature type="modified residue" description="N6-(pyridoxal phosphate)lysine" evidence="3">
    <location>
        <position position="253"/>
    </location>
</feature>
<evidence type="ECO:0008006" key="8">
    <source>
        <dbReference type="Google" id="ProtNLM"/>
    </source>
</evidence>
<evidence type="ECO:0000313" key="7">
    <source>
        <dbReference type="Proteomes" id="UP000306050"/>
    </source>
</evidence>
<dbReference type="Gene3D" id="3.40.640.10">
    <property type="entry name" value="Type I PLP-dependent aspartate aminotransferase-like (Major domain)"/>
    <property type="match status" value="1"/>
</dbReference>
<gene>
    <name evidence="6" type="ORF">EX895_005377</name>
</gene>
<protein>
    <recommendedName>
        <fullName evidence="8">Cystathionine gamma-synthase</fullName>
    </recommendedName>
</protein>
<dbReference type="KEGG" id="sgra:EX895_005377"/>
<dbReference type="OrthoDB" id="3512640at2759"/>
<dbReference type="PIRSF" id="PIRSF001434">
    <property type="entry name" value="CGS"/>
    <property type="match status" value="1"/>
</dbReference>
<evidence type="ECO:0000256" key="3">
    <source>
        <dbReference type="PIRSR" id="PIRSR001434-2"/>
    </source>
</evidence>
<dbReference type="GO" id="GO:0016846">
    <property type="term" value="F:carbon-sulfur lyase activity"/>
    <property type="evidence" value="ECO:0007669"/>
    <property type="project" value="TreeGrafter"/>
</dbReference>
<name>A0A4U7KPG1_9BASI</name>
<evidence type="ECO:0000256" key="4">
    <source>
        <dbReference type="RuleBase" id="RU362118"/>
    </source>
</evidence>
<evidence type="ECO:0000313" key="6">
    <source>
        <dbReference type="EMBL" id="TKY85836.1"/>
    </source>
</evidence>
<dbReference type="RefSeq" id="XP_029737821.1">
    <property type="nucleotide sequence ID" value="XM_029885969.1"/>
</dbReference>
<dbReference type="PROSITE" id="PS00868">
    <property type="entry name" value="CYS_MET_METAB_PP"/>
    <property type="match status" value="1"/>
</dbReference>
<evidence type="ECO:0000256" key="1">
    <source>
        <dbReference type="ARBA" id="ARBA00001933"/>
    </source>
</evidence>
<dbReference type="Gene3D" id="3.90.1150.10">
    <property type="entry name" value="Aspartate Aminotransferase, domain 1"/>
    <property type="match status" value="1"/>
</dbReference>
<dbReference type="AlphaFoldDB" id="A0A4U7KPG1"/>
<accession>A0A4U7KPG1</accession>
<comment type="similarity">
    <text evidence="4">Belongs to the trans-sulfuration enzymes family.</text>
</comment>
<dbReference type="GO" id="GO:0005737">
    <property type="term" value="C:cytoplasm"/>
    <property type="evidence" value="ECO:0007669"/>
    <property type="project" value="TreeGrafter"/>
</dbReference>
<dbReference type="InterPro" id="IPR015421">
    <property type="entry name" value="PyrdxlP-dep_Trfase_major"/>
</dbReference>
<dbReference type="PANTHER" id="PTHR11808:SF35">
    <property type="entry name" value="CYSTATHIONINE GAMMA-SYNTHASE (AFU_ORTHOLOGUE AFUA_7G01590)"/>
    <property type="match status" value="1"/>
</dbReference>
<proteinExistence type="inferred from homology"/>
<dbReference type="Pfam" id="PF01053">
    <property type="entry name" value="Cys_Met_Meta_PP"/>
    <property type="match status" value="1"/>
</dbReference>
<dbReference type="InterPro" id="IPR015424">
    <property type="entry name" value="PyrdxlP-dep_Trfase"/>
</dbReference>
<evidence type="ECO:0000256" key="5">
    <source>
        <dbReference type="SAM" id="MobiDB-lite"/>
    </source>
</evidence>
<dbReference type="Proteomes" id="UP000306050">
    <property type="component" value="Chromosome SGRAM_6"/>
</dbReference>
<dbReference type="GeneID" id="40728272"/>
<organism evidence="6 7">
    <name type="scientific">Sporisorium graminicola</name>
    <dbReference type="NCBI Taxonomy" id="280036"/>
    <lineage>
        <taxon>Eukaryota</taxon>
        <taxon>Fungi</taxon>
        <taxon>Dikarya</taxon>
        <taxon>Basidiomycota</taxon>
        <taxon>Ustilaginomycotina</taxon>
        <taxon>Ustilaginomycetes</taxon>
        <taxon>Ustilaginales</taxon>
        <taxon>Ustilaginaceae</taxon>
        <taxon>Sporisorium</taxon>
    </lineage>
</organism>
<evidence type="ECO:0000256" key="2">
    <source>
        <dbReference type="ARBA" id="ARBA00022898"/>
    </source>
</evidence>
<comment type="caution">
    <text evidence="6">The sequence shown here is derived from an EMBL/GenBank/DDBJ whole genome shotgun (WGS) entry which is preliminary data.</text>
</comment>
<dbReference type="GO" id="GO:0019346">
    <property type="term" value="P:transsulfuration"/>
    <property type="evidence" value="ECO:0007669"/>
    <property type="project" value="InterPro"/>
</dbReference>
<keyword evidence="2 3" id="KW-0663">Pyridoxal phosphate</keyword>
<sequence length="469" mass="50510">MASNTSSSANGANGAPALPTPSIATSTLHADHPSALTDANYAVAPVLSLSTTFRSPAPHSAHAQLLEDAAAGRAEFDMQDPGFHIYSRYSQTTNLRAEKVLSNVIGANALTYSSGLAAVYAAVVHYAPKVIAIRRGYHGVHVSIKLYCRGREVKLIDLDDDYAEAVKGTVSSSETKSEGESQGEGAGVQRGGLLVWVETPLNPTGEARDLAKYVAKAKRIPNAHVVVDSTFAPPPLQNPFAQGADMVMHSGTKYFGGHSDLLCGVLAVPSKREWDSLWADRTFSGATLGSMEAYLLLRSLRTLTVRVEKQSATATLLARWLHSLSASWTQEVAEEDEPFARGKLIARTYHSSLQPRSDADDVVIKGRSLEDPSFDPAAQMPGGHTPTFAFRTAKPDYATWIPHLTTYFTPATSLGGVESLLEHRVKSDPSEDARIVRVSVGLEAFEDLRADLRAAFAEVLRREAKGELK</sequence>
<feature type="compositionally biased region" description="Low complexity" evidence="5">
    <location>
        <begin position="1"/>
        <end position="21"/>
    </location>
</feature>
<dbReference type="GO" id="GO:0030170">
    <property type="term" value="F:pyridoxal phosphate binding"/>
    <property type="evidence" value="ECO:0007669"/>
    <property type="project" value="InterPro"/>
</dbReference>
<dbReference type="InterPro" id="IPR015422">
    <property type="entry name" value="PyrdxlP-dep_Trfase_small"/>
</dbReference>
<dbReference type="PANTHER" id="PTHR11808">
    <property type="entry name" value="TRANS-SULFURATION ENZYME FAMILY MEMBER"/>
    <property type="match status" value="1"/>
</dbReference>
<dbReference type="InterPro" id="IPR054542">
    <property type="entry name" value="Cys_met_metab_PP"/>
</dbReference>